<comment type="subunit">
    <text evidence="5">Monomer.</text>
</comment>
<dbReference type="OrthoDB" id="9809356at2"/>
<dbReference type="SUPFAM" id="SSF53623">
    <property type="entry name" value="MurD-like peptide ligases, catalytic domain"/>
    <property type="match status" value="1"/>
</dbReference>
<dbReference type="GO" id="GO:0005524">
    <property type="term" value="F:ATP binding"/>
    <property type="evidence" value="ECO:0007669"/>
    <property type="project" value="UniProtKB-KW"/>
</dbReference>
<comment type="catalytic activity">
    <reaction evidence="17">
        <text>7,8-dihydropteroate + L-glutamate + ATP = 7,8-dihydrofolate + ADP + phosphate + H(+)</text>
        <dbReference type="Rhea" id="RHEA:23584"/>
        <dbReference type="ChEBI" id="CHEBI:15378"/>
        <dbReference type="ChEBI" id="CHEBI:17839"/>
        <dbReference type="ChEBI" id="CHEBI:29985"/>
        <dbReference type="ChEBI" id="CHEBI:30616"/>
        <dbReference type="ChEBI" id="CHEBI:43474"/>
        <dbReference type="ChEBI" id="CHEBI:57451"/>
        <dbReference type="ChEBI" id="CHEBI:456216"/>
        <dbReference type="EC" id="6.3.2.12"/>
    </reaction>
</comment>
<dbReference type="GO" id="GO:0005737">
    <property type="term" value="C:cytoplasm"/>
    <property type="evidence" value="ECO:0007669"/>
    <property type="project" value="TreeGrafter"/>
</dbReference>
<proteinExistence type="inferred from homology"/>
<sequence length="478" mass="53127">MLNYNQALDFIHGLNAFGTKLGLENITKLLEILGNPHKDMKIIHVAGTNGKGSTCAMIDSILRSDGYKVGLYTSPYLEVFNERIQVNGKNISDDDLARLTDKVQKAVFYMRENNIGSPTEFEVVTAIGFLYFYEQAVDFLVLEVGMGGRLDATNVVTPLVSVITPISFDHQEYLGNTLSAIAKEKCGIIKPGVPVVTSPQEPEALQVIEETCKNLNCRLLKVIGEESISKDFDLHDTATYKLVSDNDDGLIFDLKTPAEEFKNLEIHLIGRHQLSNAATAVTAVDVLNVYGIDIKREAIYAGLKNARWPGRLERISQKPLILIDGAHNIAGIKTLKDALIRYYKDKKKILVLGILKDKDYKEMLKEIVPIADMVITTAPLSPRALNASELACTICEMLDEKTIEINDNDRQYILPGKVPAEIPIYSREKIEDALNLALSLINSKEDMIVFAGSLYMIGYVRTLIKDRLASDTMTSKII</sequence>
<dbReference type="GO" id="GO:0046872">
    <property type="term" value="F:metal ion binding"/>
    <property type="evidence" value="ECO:0007669"/>
    <property type="project" value="UniProtKB-KW"/>
</dbReference>
<evidence type="ECO:0000256" key="1">
    <source>
        <dbReference type="ARBA" id="ARBA00001946"/>
    </source>
</evidence>
<name>A0A0U9HJD1_9FIRM</name>
<evidence type="ECO:0000313" key="21">
    <source>
        <dbReference type="Proteomes" id="UP000062160"/>
    </source>
</evidence>
<dbReference type="GO" id="GO:0008841">
    <property type="term" value="F:dihydrofolate synthase activity"/>
    <property type="evidence" value="ECO:0007669"/>
    <property type="project" value="UniProtKB-EC"/>
</dbReference>
<dbReference type="AlphaFoldDB" id="A0A0U9HJD1"/>
<keyword evidence="11" id="KW-0547">Nucleotide-binding</keyword>
<dbReference type="Gene3D" id="3.90.190.20">
    <property type="entry name" value="Mur ligase, C-terminal domain"/>
    <property type="match status" value="1"/>
</dbReference>
<evidence type="ECO:0000256" key="17">
    <source>
        <dbReference type="ARBA" id="ARBA00049161"/>
    </source>
</evidence>
<evidence type="ECO:0000256" key="5">
    <source>
        <dbReference type="ARBA" id="ARBA00011245"/>
    </source>
</evidence>
<keyword evidence="10" id="KW-0479">Metal-binding</keyword>
<reference evidence="20" key="1">
    <citation type="journal article" date="2016" name="Genome Announc.">
        <title>Draft Genome Sequence of the Syntrophic Lactate-Degrading Bacterium Tepidanaerobacter syntrophicus JLT.</title>
        <authorList>
            <person name="Matsuura N."/>
            <person name="Ohashi A."/>
            <person name="Tourlousse D.M."/>
            <person name="Sekiguchi Y."/>
        </authorList>
    </citation>
    <scope>NUCLEOTIDE SEQUENCE [LARGE SCALE GENOMIC DNA]</scope>
    <source>
        <strain evidence="20">JL</strain>
    </source>
</reference>
<comment type="cofactor">
    <cofactor evidence="1">
        <name>Mg(2+)</name>
        <dbReference type="ChEBI" id="CHEBI:18420"/>
    </cofactor>
</comment>
<evidence type="ECO:0000256" key="16">
    <source>
        <dbReference type="ARBA" id="ARBA00047493"/>
    </source>
</evidence>
<dbReference type="SUPFAM" id="SSF53244">
    <property type="entry name" value="MurD-like peptide ligases, peptide-binding domain"/>
    <property type="match status" value="1"/>
</dbReference>
<feature type="domain" description="Mur ligase central" evidence="19">
    <location>
        <begin position="45"/>
        <end position="283"/>
    </location>
</feature>
<evidence type="ECO:0000256" key="6">
    <source>
        <dbReference type="ARBA" id="ARBA00013023"/>
    </source>
</evidence>
<organism evidence="20">
    <name type="scientific">Tepidanaerobacter syntrophicus</name>
    <dbReference type="NCBI Taxonomy" id="224999"/>
    <lineage>
        <taxon>Bacteria</taxon>
        <taxon>Bacillati</taxon>
        <taxon>Bacillota</taxon>
        <taxon>Clostridia</taxon>
        <taxon>Thermosediminibacterales</taxon>
        <taxon>Tepidanaerobacteraceae</taxon>
        <taxon>Tepidanaerobacter</taxon>
    </lineage>
</organism>
<dbReference type="GO" id="GO:0046656">
    <property type="term" value="P:folic acid biosynthetic process"/>
    <property type="evidence" value="ECO:0007669"/>
    <property type="project" value="UniProtKB-KW"/>
</dbReference>
<dbReference type="PANTHER" id="PTHR11136">
    <property type="entry name" value="FOLYLPOLYGLUTAMATE SYNTHASE-RELATED"/>
    <property type="match status" value="1"/>
</dbReference>
<keyword evidence="12" id="KW-0067">ATP-binding</keyword>
<evidence type="ECO:0000259" key="18">
    <source>
        <dbReference type="Pfam" id="PF02875"/>
    </source>
</evidence>
<dbReference type="InterPro" id="IPR001645">
    <property type="entry name" value="Folylpolyglutamate_synth"/>
</dbReference>
<dbReference type="EC" id="6.3.2.12" evidence="6"/>
<comment type="pathway">
    <text evidence="3">Cofactor biosynthesis; tetrahydrofolylpolyglutamate biosynthesis.</text>
</comment>
<keyword evidence="13" id="KW-0460">Magnesium</keyword>
<dbReference type="EC" id="6.3.2.17" evidence="7"/>
<dbReference type="InterPro" id="IPR036565">
    <property type="entry name" value="Mur-like_cat_sf"/>
</dbReference>
<evidence type="ECO:0000256" key="15">
    <source>
        <dbReference type="ARBA" id="ARBA00030592"/>
    </source>
</evidence>
<protein>
    <recommendedName>
        <fullName evidence="8">Dihydrofolate synthase/folylpolyglutamate synthase</fullName>
        <ecNumber evidence="6">6.3.2.12</ecNumber>
        <ecNumber evidence="7">6.3.2.17</ecNumber>
    </recommendedName>
    <alternativeName>
        <fullName evidence="15">Tetrahydrofolylpolyglutamate synthase</fullName>
    </alternativeName>
</protein>
<evidence type="ECO:0000256" key="8">
    <source>
        <dbReference type="ARBA" id="ARBA00019357"/>
    </source>
</evidence>
<gene>
    <name evidence="20" type="ORF">TSYNT_9275</name>
</gene>
<keyword evidence="14" id="KW-0289">Folate biosynthesis</keyword>
<evidence type="ECO:0000313" key="20">
    <source>
        <dbReference type="EMBL" id="GAQ26020.1"/>
    </source>
</evidence>
<dbReference type="NCBIfam" id="TIGR01499">
    <property type="entry name" value="folC"/>
    <property type="match status" value="1"/>
</dbReference>
<evidence type="ECO:0000256" key="12">
    <source>
        <dbReference type="ARBA" id="ARBA00022840"/>
    </source>
</evidence>
<evidence type="ECO:0000256" key="14">
    <source>
        <dbReference type="ARBA" id="ARBA00022909"/>
    </source>
</evidence>
<dbReference type="EMBL" id="DF977003">
    <property type="protein sequence ID" value="GAQ26020.1"/>
    <property type="molecule type" value="Genomic_DNA"/>
</dbReference>
<dbReference type="InterPro" id="IPR036615">
    <property type="entry name" value="Mur_ligase_C_dom_sf"/>
</dbReference>
<evidence type="ECO:0000256" key="7">
    <source>
        <dbReference type="ARBA" id="ARBA00013025"/>
    </source>
</evidence>
<dbReference type="PROSITE" id="PS01011">
    <property type="entry name" value="FOLYLPOLYGLU_SYNT_1"/>
    <property type="match status" value="1"/>
</dbReference>
<dbReference type="Pfam" id="PF02875">
    <property type="entry name" value="Mur_ligase_C"/>
    <property type="match status" value="1"/>
</dbReference>
<dbReference type="GO" id="GO:0004326">
    <property type="term" value="F:tetrahydrofolylpolyglutamate synthase activity"/>
    <property type="evidence" value="ECO:0007669"/>
    <property type="project" value="UniProtKB-EC"/>
</dbReference>
<dbReference type="FunFam" id="3.40.1190.10:FF:000004">
    <property type="entry name" value="Dihydrofolate synthase/folylpolyglutamate synthase"/>
    <property type="match status" value="1"/>
</dbReference>
<dbReference type="Proteomes" id="UP000062160">
    <property type="component" value="Unassembled WGS sequence"/>
</dbReference>
<dbReference type="Pfam" id="PF08245">
    <property type="entry name" value="Mur_ligase_M"/>
    <property type="match status" value="1"/>
</dbReference>
<evidence type="ECO:0000256" key="2">
    <source>
        <dbReference type="ARBA" id="ARBA00004799"/>
    </source>
</evidence>
<dbReference type="InterPro" id="IPR013221">
    <property type="entry name" value="Mur_ligase_cen"/>
</dbReference>
<dbReference type="PANTHER" id="PTHR11136:SF0">
    <property type="entry name" value="DIHYDROFOLATE SYNTHETASE-RELATED"/>
    <property type="match status" value="1"/>
</dbReference>
<accession>A0A0U9HJD1</accession>
<keyword evidence="21" id="KW-1185">Reference proteome</keyword>
<comment type="catalytic activity">
    <reaction evidence="16">
        <text>(6S)-5,6,7,8-tetrahydrofolyl-(gamma-L-Glu)(n) + L-glutamate + ATP = (6S)-5,6,7,8-tetrahydrofolyl-(gamma-L-Glu)(n+1) + ADP + phosphate + H(+)</text>
        <dbReference type="Rhea" id="RHEA:10580"/>
        <dbReference type="Rhea" id="RHEA-COMP:14738"/>
        <dbReference type="Rhea" id="RHEA-COMP:14740"/>
        <dbReference type="ChEBI" id="CHEBI:15378"/>
        <dbReference type="ChEBI" id="CHEBI:29985"/>
        <dbReference type="ChEBI" id="CHEBI:30616"/>
        <dbReference type="ChEBI" id="CHEBI:43474"/>
        <dbReference type="ChEBI" id="CHEBI:141005"/>
        <dbReference type="ChEBI" id="CHEBI:456216"/>
        <dbReference type="EC" id="6.3.2.17"/>
    </reaction>
</comment>
<dbReference type="PROSITE" id="PS01012">
    <property type="entry name" value="FOLYLPOLYGLU_SYNT_2"/>
    <property type="match status" value="1"/>
</dbReference>
<evidence type="ECO:0000256" key="10">
    <source>
        <dbReference type="ARBA" id="ARBA00022723"/>
    </source>
</evidence>
<evidence type="ECO:0000256" key="4">
    <source>
        <dbReference type="ARBA" id="ARBA00008276"/>
    </source>
</evidence>
<evidence type="ECO:0000256" key="9">
    <source>
        <dbReference type="ARBA" id="ARBA00022598"/>
    </source>
</evidence>
<dbReference type="InterPro" id="IPR004101">
    <property type="entry name" value="Mur_ligase_C"/>
</dbReference>
<comment type="similarity">
    <text evidence="4">Belongs to the folylpolyglutamate synthase family.</text>
</comment>
<evidence type="ECO:0000256" key="3">
    <source>
        <dbReference type="ARBA" id="ARBA00005150"/>
    </source>
</evidence>
<dbReference type="STRING" id="224999.GCA_001485475_02058"/>
<dbReference type="PIRSF" id="PIRSF001563">
    <property type="entry name" value="Folylpolyglu_synth"/>
    <property type="match status" value="1"/>
</dbReference>
<keyword evidence="9" id="KW-0436">Ligase</keyword>
<dbReference type="Gene3D" id="3.40.1190.10">
    <property type="entry name" value="Mur-like, catalytic domain"/>
    <property type="match status" value="1"/>
</dbReference>
<dbReference type="InterPro" id="IPR018109">
    <property type="entry name" value="Folylpolyglutamate_synth_CS"/>
</dbReference>
<evidence type="ECO:0000256" key="11">
    <source>
        <dbReference type="ARBA" id="ARBA00022741"/>
    </source>
</evidence>
<feature type="domain" description="Mur ligase C-terminal" evidence="18">
    <location>
        <begin position="310"/>
        <end position="453"/>
    </location>
</feature>
<evidence type="ECO:0000259" key="19">
    <source>
        <dbReference type="Pfam" id="PF08245"/>
    </source>
</evidence>
<evidence type="ECO:0000256" key="13">
    <source>
        <dbReference type="ARBA" id="ARBA00022842"/>
    </source>
</evidence>
<comment type="pathway">
    <text evidence="2">Cofactor biosynthesis; tetrahydrofolate biosynthesis; 7,8-dihydrofolate from 2-amino-4-hydroxy-6-hydroxymethyl-7,8-dihydropteridine diphosphate and 4-aminobenzoate: step 2/2.</text>
</comment>